<dbReference type="InterPro" id="IPR011701">
    <property type="entry name" value="MFS"/>
</dbReference>
<accession>A0A9Q9IQM6</accession>
<feature type="transmembrane region" description="Helical" evidence="9">
    <location>
        <begin position="163"/>
        <end position="182"/>
    </location>
</feature>
<keyword evidence="3" id="KW-0813">Transport</keyword>
<dbReference type="Gene3D" id="1.20.1250.20">
    <property type="entry name" value="MFS general substrate transporter like domains"/>
    <property type="match status" value="2"/>
</dbReference>
<evidence type="ECO:0000256" key="2">
    <source>
        <dbReference type="ARBA" id="ARBA00006523"/>
    </source>
</evidence>
<feature type="transmembrane region" description="Helical" evidence="9">
    <location>
        <begin position="328"/>
        <end position="351"/>
    </location>
</feature>
<evidence type="ECO:0000256" key="8">
    <source>
        <dbReference type="ARBA" id="ARBA00023136"/>
    </source>
</evidence>
<dbReference type="PROSITE" id="PS50850">
    <property type="entry name" value="MFS"/>
    <property type="match status" value="1"/>
</dbReference>
<evidence type="ECO:0000313" key="12">
    <source>
        <dbReference type="Proteomes" id="UP001058003"/>
    </source>
</evidence>
<keyword evidence="6 9" id="KW-0812">Transmembrane</keyword>
<evidence type="ECO:0000256" key="5">
    <source>
        <dbReference type="ARBA" id="ARBA00022597"/>
    </source>
</evidence>
<evidence type="ECO:0000256" key="4">
    <source>
        <dbReference type="ARBA" id="ARBA00022475"/>
    </source>
</evidence>
<feature type="transmembrane region" description="Helical" evidence="9">
    <location>
        <begin position="299"/>
        <end position="316"/>
    </location>
</feature>
<dbReference type="GO" id="GO:0022857">
    <property type="term" value="F:transmembrane transporter activity"/>
    <property type="evidence" value="ECO:0007669"/>
    <property type="project" value="InterPro"/>
</dbReference>
<dbReference type="SUPFAM" id="SSF103473">
    <property type="entry name" value="MFS general substrate transporter"/>
    <property type="match status" value="1"/>
</dbReference>
<feature type="transmembrane region" description="Helical" evidence="9">
    <location>
        <begin position="71"/>
        <end position="87"/>
    </location>
</feature>
<dbReference type="OrthoDB" id="5146638at2"/>
<comment type="similarity">
    <text evidence="2">Belongs to the major facilitator superfamily. Set transporter family.</text>
</comment>
<feature type="transmembrane region" description="Helical" evidence="9">
    <location>
        <begin position="240"/>
        <end position="261"/>
    </location>
</feature>
<dbReference type="RefSeq" id="WP_052387378.1">
    <property type="nucleotide sequence ID" value="NZ_CP073767.1"/>
</dbReference>
<feature type="transmembrane region" description="Helical" evidence="9">
    <location>
        <begin position="139"/>
        <end position="157"/>
    </location>
</feature>
<keyword evidence="8 9" id="KW-0472">Membrane</keyword>
<feature type="transmembrane region" description="Helical" evidence="9">
    <location>
        <begin position="357"/>
        <end position="376"/>
    </location>
</feature>
<name>A0A9Q9IQM6_9ACTN</name>
<sequence length="397" mass="40011">MTRPKLPPLLVGVLVLGIADSMIGPYLVLLGTDRARLSPVQVGVFMSLIAASGLAVSTWLGRRFDASHGRWPALVAVAAPAAGYLALTTTTSYALLLLIAGALLGAGMAAFPQLFALARTHLDGASGAGRAGTPLLRSVWSLAWAIGPLIGAGVLAWQGYRGLLVLTALAFGLVALPVLLLGPTPAPAPGPAEDAGARRAGRTVLLAAASFTLFHTAMLAGSVALPLYVTRTLDRPDSVVGLLFSACAIVEIPAALALVLLPERARRRPVILAGMVVFVAYFLLVAASTTVAGLVGTQVARGVGIAVVGALGITYMQDLLPGATGRATTLFANTLTFGSLVSGVLGGAAVQALGPRAALLLCGGIAAAGWVLLAAAGREPAGGLPDEAEAARPVVAR</sequence>
<dbReference type="InterPro" id="IPR036259">
    <property type="entry name" value="MFS_trans_sf"/>
</dbReference>
<dbReference type="GO" id="GO:0005886">
    <property type="term" value="C:plasma membrane"/>
    <property type="evidence" value="ECO:0007669"/>
    <property type="project" value="UniProtKB-SubCell"/>
</dbReference>
<evidence type="ECO:0000256" key="9">
    <source>
        <dbReference type="SAM" id="Phobius"/>
    </source>
</evidence>
<dbReference type="Pfam" id="PF07690">
    <property type="entry name" value="MFS_1"/>
    <property type="match status" value="1"/>
</dbReference>
<keyword evidence="12" id="KW-1185">Reference proteome</keyword>
<organism evidence="11 12">
    <name type="scientific">Dactylosporangium aurantiacum</name>
    <dbReference type="NCBI Taxonomy" id="35754"/>
    <lineage>
        <taxon>Bacteria</taxon>
        <taxon>Bacillati</taxon>
        <taxon>Actinomycetota</taxon>
        <taxon>Actinomycetes</taxon>
        <taxon>Micromonosporales</taxon>
        <taxon>Micromonosporaceae</taxon>
        <taxon>Dactylosporangium</taxon>
    </lineage>
</organism>
<dbReference type="PANTHER" id="PTHR23535">
    <property type="entry name" value="SUGAR EFFLUX TRANSPORTER A-RELATED"/>
    <property type="match status" value="1"/>
</dbReference>
<dbReference type="AlphaFoldDB" id="A0A9Q9IQM6"/>
<evidence type="ECO:0000256" key="7">
    <source>
        <dbReference type="ARBA" id="ARBA00022989"/>
    </source>
</evidence>
<proteinExistence type="inferred from homology"/>
<feature type="transmembrane region" description="Helical" evidence="9">
    <location>
        <begin position="203"/>
        <end position="228"/>
    </location>
</feature>
<feature type="transmembrane region" description="Helical" evidence="9">
    <location>
        <begin position="37"/>
        <end position="59"/>
    </location>
</feature>
<dbReference type="EMBL" id="CP073767">
    <property type="protein sequence ID" value="UWZ58205.1"/>
    <property type="molecule type" value="Genomic_DNA"/>
</dbReference>
<feature type="domain" description="Major facilitator superfamily (MFS) profile" evidence="10">
    <location>
        <begin position="202"/>
        <end position="397"/>
    </location>
</feature>
<dbReference type="Proteomes" id="UP001058003">
    <property type="component" value="Chromosome"/>
</dbReference>
<keyword evidence="4" id="KW-1003">Cell membrane</keyword>
<evidence type="ECO:0000256" key="3">
    <source>
        <dbReference type="ARBA" id="ARBA00022448"/>
    </source>
</evidence>
<evidence type="ECO:0000256" key="1">
    <source>
        <dbReference type="ARBA" id="ARBA00004651"/>
    </source>
</evidence>
<dbReference type="KEGG" id="daur:Daura_19755"/>
<evidence type="ECO:0000256" key="6">
    <source>
        <dbReference type="ARBA" id="ARBA00022692"/>
    </source>
</evidence>
<dbReference type="InterPro" id="IPR020846">
    <property type="entry name" value="MFS_dom"/>
</dbReference>
<comment type="subcellular location">
    <subcellularLocation>
        <location evidence="1">Cell membrane</location>
        <topology evidence="1">Multi-pass membrane protein</topology>
    </subcellularLocation>
</comment>
<dbReference type="PANTHER" id="PTHR23535:SF2">
    <property type="entry name" value="SUGAR EFFLUX TRANSPORTER A-RELATED"/>
    <property type="match status" value="1"/>
</dbReference>
<keyword evidence="5" id="KW-0762">Sugar transport</keyword>
<protein>
    <submittedName>
        <fullName evidence="11">MFS transporter</fullName>
    </submittedName>
</protein>
<keyword evidence="7 9" id="KW-1133">Transmembrane helix</keyword>
<evidence type="ECO:0000313" key="11">
    <source>
        <dbReference type="EMBL" id="UWZ58205.1"/>
    </source>
</evidence>
<feature type="transmembrane region" description="Helical" evidence="9">
    <location>
        <begin position="93"/>
        <end position="118"/>
    </location>
</feature>
<gene>
    <name evidence="11" type="ORF">Daura_19755</name>
</gene>
<feature type="transmembrane region" description="Helical" evidence="9">
    <location>
        <begin position="270"/>
        <end position="293"/>
    </location>
</feature>
<evidence type="ECO:0000259" key="10">
    <source>
        <dbReference type="PROSITE" id="PS50850"/>
    </source>
</evidence>
<reference evidence="11" key="1">
    <citation type="submission" date="2021-04" db="EMBL/GenBank/DDBJ databases">
        <title>Dactylosporangium aurantiacum NRRL B-8018 full assembly.</title>
        <authorList>
            <person name="Hartkoorn R.C."/>
            <person name="Beaudoing E."/>
            <person name="Hot D."/>
        </authorList>
    </citation>
    <scope>NUCLEOTIDE SEQUENCE</scope>
    <source>
        <strain evidence="11">NRRL B-8018</strain>
    </source>
</reference>